<dbReference type="PROSITE" id="PS51898">
    <property type="entry name" value="TYR_RECOMBINASE"/>
    <property type="match status" value="1"/>
</dbReference>
<protein>
    <submittedName>
        <fullName evidence="3">Integrase family protein</fullName>
    </submittedName>
</protein>
<dbReference type="Gene3D" id="1.10.443.10">
    <property type="entry name" value="Intergrase catalytic core"/>
    <property type="match status" value="1"/>
</dbReference>
<keyword evidence="4" id="KW-1185">Reference proteome</keyword>
<dbReference type="SUPFAM" id="SSF56349">
    <property type="entry name" value="DNA breaking-rejoining enzymes"/>
    <property type="match status" value="1"/>
</dbReference>
<dbReference type="Pfam" id="PF00589">
    <property type="entry name" value="Phage_integrase"/>
    <property type="match status" value="1"/>
</dbReference>
<dbReference type="InterPro" id="IPR013762">
    <property type="entry name" value="Integrase-like_cat_sf"/>
</dbReference>
<gene>
    <name evidence="3" type="ordered locus">Cyan7822_6264</name>
</gene>
<evidence type="ECO:0000259" key="2">
    <source>
        <dbReference type="PROSITE" id="PS51898"/>
    </source>
</evidence>
<accession>E0UM84</accession>
<dbReference type="KEGG" id="cyj:Cyan7822_6264"/>
<evidence type="ECO:0000256" key="1">
    <source>
        <dbReference type="ARBA" id="ARBA00023172"/>
    </source>
</evidence>
<dbReference type="AlphaFoldDB" id="E0UM84"/>
<dbReference type="GO" id="GO:0003677">
    <property type="term" value="F:DNA binding"/>
    <property type="evidence" value="ECO:0007669"/>
    <property type="project" value="InterPro"/>
</dbReference>
<keyword evidence="1" id="KW-0233">DNA recombination</keyword>
<dbReference type="RefSeq" id="WP_013334812.1">
    <property type="nucleotide sequence ID" value="NC_014534.1"/>
</dbReference>
<keyword evidence="3" id="KW-0614">Plasmid</keyword>
<name>E0UM84_GLOV7</name>
<sequence length="318" mass="35356">MTQLVERAAHPLQLSLPLPLTAHPVSVYLGTLRPNSVPIVRRHLDELAQILTDNQCDAMTLNWGQLRYQHTASLRAVLIQKYSPGTVNHKLCALRRVLREAKKLKLITLEDYSDAIEIDSVRNHQPSLKGRALSSLEIQVLFTHLLELSTISSFRDAALLAVLLGSGLRRAEVVSLDLADFNHSTGGIEVREGKGGKNRTVYLPDWGTSLVVQWLNLRGFRPGPLFYAVNKGQRIVKRRMSGQAVLYILQKRASDAGIEQVSPHDLRRTFISGLLDAGIDLVTVQKLAGHSDPATTARYDRRGEEAKRRAANTINAPF</sequence>
<dbReference type="InterPro" id="IPR002104">
    <property type="entry name" value="Integrase_catalytic"/>
</dbReference>
<evidence type="ECO:0000313" key="3">
    <source>
        <dbReference type="EMBL" id="ADN18064.1"/>
    </source>
</evidence>
<dbReference type="OrthoDB" id="9801717at2"/>
<dbReference type="InterPro" id="IPR050090">
    <property type="entry name" value="Tyrosine_recombinase_XerCD"/>
</dbReference>
<dbReference type="EMBL" id="CP002200">
    <property type="protein sequence ID" value="ADN18064.1"/>
    <property type="molecule type" value="Genomic_DNA"/>
</dbReference>
<dbReference type="InterPro" id="IPR011010">
    <property type="entry name" value="DNA_brk_join_enz"/>
</dbReference>
<dbReference type="CDD" id="cd00397">
    <property type="entry name" value="DNA_BRE_C"/>
    <property type="match status" value="1"/>
</dbReference>
<proteinExistence type="predicted"/>
<geneLocation type="plasmid" evidence="3 4">
    <name>Cy782202</name>
</geneLocation>
<evidence type="ECO:0000313" key="4">
    <source>
        <dbReference type="Proteomes" id="UP000008206"/>
    </source>
</evidence>
<reference evidence="4" key="1">
    <citation type="journal article" date="2011" name="MBio">
        <title>Novel metabolic attributes of the genus Cyanothece, comprising a group of unicellular nitrogen-fixing Cyanobacteria.</title>
        <authorList>
            <person name="Bandyopadhyay A."/>
            <person name="Elvitigala T."/>
            <person name="Welsh E."/>
            <person name="Stockel J."/>
            <person name="Liberton M."/>
            <person name="Min H."/>
            <person name="Sherman L.A."/>
            <person name="Pakrasi H.B."/>
        </authorList>
    </citation>
    <scope>NUCLEOTIDE SEQUENCE [LARGE SCALE GENOMIC DNA]</scope>
    <source>
        <strain evidence="4">PCC 7822</strain>
        <plasmid evidence="4">Cy782202</plasmid>
    </source>
</reference>
<organism evidence="3 4">
    <name type="scientific">Gloeothece verrucosa (strain PCC 7822)</name>
    <name type="common">Cyanothece sp. (strain PCC 7822)</name>
    <dbReference type="NCBI Taxonomy" id="497965"/>
    <lineage>
        <taxon>Bacteria</taxon>
        <taxon>Bacillati</taxon>
        <taxon>Cyanobacteriota</taxon>
        <taxon>Cyanophyceae</taxon>
        <taxon>Oscillatoriophycideae</taxon>
        <taxon>Chroococcales</taxon>
        <taxon>Aphanothecaceae</taxon>
        <taxon>Gloeothece</taxon>
        <taxon>Gloeothece verrucosa</taxon>
    </lineage>
</organism>
<dbReference type="GO" id="GO:0015074">
    <property type="term" value="P:DNA integration"/>
    <property type="evidence" value="ECO:0007669"/>
    <property type="project" value="InterPro"/>
</dbReference>
<dbReference type="Proteomes" id="UP000008206">
    <property type="component" value="Plasmid Cy782202"/>
</dbReference>
<dbReference type="PANTHER" id="PTHR30349">
    <property type="entry name" value="PHAGE INTEGRASE-RELATED"/>
    <property type="match status" value="1"/>
</dbReference>
<dbReference type="HOGENOM" id="CLU_027562_9_6_3"/>
<dbReference type="PANTHER" id="PTHR30349:SF90">
    <property type="entry name" value="TYROSINE RECOMBINASE XERD"/>
    <property type="match status" value="1"/>
</dbReference>
<dbReference type="GO" id="GO:0006310">
    <property type="term" value="P:DNA recombination"/>
    <property type="evidence" value="ECO:0007669"/>
    <property type="project" value="UniProtKB-KW"/>
</dbReference>
<feature type="domain" description="Tyr recombinase" evidence="2">
    <location>
        <begin position="128"/>
        <end position="312"/>
    </location>
</feature>